<evidence type="ECO:0000256" key="5">
    <source>
        <dbReference type="ARBA" id="ARBA00030001"/>
    </source>
</evidence>
<dbReference type="RefSeq" id="WP_106219636.1">
    <property type="nucleotide sequence ID" value="NZ_PVWP01000001.1"/>
</dbReference>
<evidence type="ECO:0000256" key="3">
    <source>
        <dbReference type="ARBA" id="ARBA00022490"/>
    </source>
</evidence>
<dbReference type="Pfam" id="PF09701">
    <property type="entry name" value="Cas_Cmr5"/>
    <property type="match status" value="1"/>
</dbReference>
<sequence length="134" mass="15230">MKTIEQQRAADALERVSQLRDKSESFRKSYRAYVDRLAPTIVMNGLGQALASERASAGPSPDNDDKKSHQELYRSLQTWLCRSEGGVFPGANDLLQALMSHDEAFYLRAQAEALAWLLWHKKFCRAEFPRGEVE</sequence>
<dbReference type="CDD" id="cd09749">
    <property type="entry name" value="Cmr5_III-B"/>
    <property type="match status" value="1"/>
</dbReference>
<dbReference type="SUPFAM" id="SSF158568">
    <property type="entry name" value="AF1862-like"/>
    <property type="match status" value="1"/>
</dbReference>
<reference evidence="6 7" key="1">
    <citation type="submission" date="2018-02" db="EMBL/GenBank/DDBJ databases">
        <authorList>
            <person name="Moore K."/>
            <person name="Momper L."/>
        </authorList>
    </citation>
    <scope>NUCLEOTIDE SEQUENCE [LARGE SCALE GENOMIC DNA]</scope>
    <source>
        <strain evidence="6 7">CCALA 015</strain>
    </source>
</reference>
<keyword evidence="3" id="KW-0963">Cytoplasm</keyword>
<dbReference type="InterPro" id="IPR010160">
    <property type="entry name" value="CRISPR-assoc_prot_Cmr5"/>
</dbReference>
<protein>
    <recommendedName>
        <fullName evidence="5">CRISPR type III-B/RAMP module-associated protein Cmr5</fullName>
    </recommendedName>
</protein>
<comment type="caution">
    <text evidence="6">The sequence shown here is derived from an EMBL/GenBank/DDBJ whole genome shotgun (WGS) entry which is preliminary data.</text>
</comment>
<dbReference type="NCBIfam" id="TIGR01881">
    <property type="entry name" value="cas_Cmr5"/>
    <property type="match status" value="1"/>
</dbReference>
<dbReference type="Gene3D" id="1.10.520.30">
    <property type="entry name" value="AF1862-like domain"/>
    <property type="match status" value="1"/>
</dbReference>
<accession>A0ABX5FBZ3</accession>
<evidence type="ECO:0000256" key="1">
    <source>
        <dbReference type="ARBA" id="ARBA00004496"/>
    </source>
</evidence>
<organism evidence="6 7">
    <name type="scientific">Aphanothece cf. minutissima CCALA 015</name>
    <dbReference type="NCBI Taxonomy" id="2107695"/>
    <lineage>
        <taxon>Bacteria</taxon>
        <taxon>Bacillati</taxon>
        <taxon>Cyanobacteriota</taxon>
        <taxon>Cyanophyceae</taxon>
        <taxon>Oscillatoriophycideae</taxon>
        <taxon>Chroococcales</taxon>
        <taxon>Aphanothecaceae</taxon>
        <taxon>Aphanothece</taxon>
    </lineage>
</organism>
<gene>
    <name evidence="6" type="primary">cmr5</name>
    <name evidence="6" type="ORF">C7B81_02045</name>
</gene>
<evidence type="ECO:0000256" key="4">
    <source>
        <dbReference type="ARBA" id="ARBA00023118"/>
    </source>
</evidence>
<evidence type="ECO:0000313" key="7">
    <source>
        <dbReference type="Proteomes" id="UP000238218"/>
    </source>
</evidence>
<keyword evidence="4" id="KW-0051">Antiviral defense</keyword>
<comment type="similarity">
    <text evidence="2">Belongs to the CRISPR system Cmr5 family.</text>
</comment>
<comment type="subcellular location">
    <subcellularLocation>
        <location evidence="1">Cytoplasm</location>
    </subcellularLocation>
</comment>
<proteinExistence type="inferred from homology"/>
<evidence type="ECO:0000256" key="2">
    <source>
        <dbReference type="ARBA" id="ARBA00006161"/>
    </source>
</evidence>
<reference evidence="6 7" key="2">
    <citation type="submission" date="2018-03" db="EMBL/GenBank/DDBJ databases">
        <title>The ancient ancestry and fast evolution of plastids.</title>
        <authorList>
            <person name="Moore K.R."/>
            <person name="Magnabosco C."/>
            <person name="Momper L."/>
            <person name="Gold D.A."/>
            <person name="Bosak T."/>
            <person name="Fournier G.P."/>
        </authorList>
    </citation>
    <scope>NUCLEOTIDE SEQUENCE [LARGE SCALE GENOMIC DNA]</scope>
    <source>
        <strain evidence="6 7">CCALA 015</strain>
    </source>
</reference>
<dbReference type="InterPro" id="IPR023101">
    <property type="entry name" value="AF1862-like_dom_sf"/>
</dbReference>
<dbReference type="Proteomes" id="UP000238218">
    <property type="component" value="Unassembled WGS sequence"/>
</dbReference>
<dbReference type="EMBL" id="PVWP01000001">
    <property type="protein sequence ID" value="PSB39445.1"/>
    <property type="molecule type" value="Genomic_DNA"/>
</dbReference>
<evidence type="ECO:0000313" key="6">
    <source>
        <dbReference type="EMBL" id="PSB39445.1"/>
    </source>
</evidence>
<name>A0ABX5FBZ3_9CHRO</name>
<keyword evidence="7" id="KW-1185">Reference proteome</keyword>